<comment type="caution">
    <text evidence="3">The sequence shown here is derived from an EMBL/GenBank/DDBJ whole genome shotgun (WGS) entry which is preliminary data.</text>
</comment>
<dbReference type="GO" id="GO:0006281">
    <property type="term" value="P:DNA repair"/>
    <property type="evidence" value="ECO:0007669"/>
    <property type="project" value="InterPro"/>
</dbReference>
<dbReference type="InterPro" id="IPR050356">
    <property type="entry name" value="SulA_CellDiv_inhibitor"/>
</dbReference>
<feature type="domain" description="UmuC" evidence="2">
    <location>
        <begin position="26"/>
        <end position="149"/>
    </location>
</feature>
<name>A0A5C4RVT4_9GAMM</name>
<reference evidence="3 4" key="1">
    <citation type="submission" date="2019-03" db="EMBL/GenBank/DDBJ databases">
        <title>Arenimonas daejeonensis sp. nov., isolated from compost.</title>
        <authorList>
            <person name="Jeon C.O."/>
        </authorList>
    </citation>
    <scope>NUCLEOTIDE SEQUENCE [LARGE SCALE GENOMIC DNA]</scope>
    <source>
        <strain evidence="3 4">R29</strain>
    </source>
</reference>
<evidence type="ECO:0000259" key="2">
    <source>
        <dbReference type="Pfam" id="PF00817"/>
    </source>
</evidence>
<dbReference type="OrthoDB" id="5298951at2"/>
<accession>A0A5C4RVT4</accession>
<protein>
    <submittedName>
        <fullName evidence="3">DNA polymerase Y family protein</fullName>
    </submittedName>
</protein>
<keyword evidence="1" id="KW-0227">DNA damage</keyword>
<evidence type="ECO:0000313" key="4">
    <source>
        <dbReference type="Proteomes" id="UP000305760"/>
    </source>
</evidence>
<gene>
    <name evidence="3" type="ORF">E1B00_05020</name>
</gene>
<dbReference type="Proteomes" id="UP000305760">
    <property type="component" value="Unassembled WGS sequence"/>
</dbReference>
<dbReference type="EMBL" id="SMDR01000001">
    <property type="protein sequence ID" value="TNJ35128.1"/>
    <property type="molecule type" value="Genomic_DNA"/>
</dbReference>
<dbReference type="InterPro" id="IPR043502">
    <property type="entry name" value="DNA/RNA_pol_sf"/>
</dbReference>
<keyword evidence="4" id="KW-1185">Reference proteome</keyword>
<evidence type="ECO:0000256" key="1">
    <source>
        <dbReference type="ARBA" id="ARBA00022763"/>
    </source>
</evidence>
<proteinExistence type="predicted"/>
<dbReference type="PANTHER" id="PTHR35369:SF2">
    <property type="entry name" value="BLR3025 PROTEIN"/>
    <property type="match status" value="1"/>
</dbReference>
<evidence type="ECO:0000313" key="3">
    <source>
        <dbReference type="EMBL" id="TNJ35128.1"/>
    </source>
</evidence>
<organism evidence="3 4">
    <name type="scientific">Arenimonas terrae</name>
    <dbReference type="NCBI Taxonomy" id="2546226"/>
    <lineage>
        <taxon>Bacteria</taxon>
        <taxon>Pseudomonadati</taxon>
        <taxon>Pseudomonadota</taxon>
        <taxon>Gammaproteobacteria</taxon>
        <taxon>Lysobacterales</taxon>
        <taxon>Lysobacteraceae</taxon>
        <taxon>Arenimonas</taxon>
    </lineage>
</organism>
<dbReference type="AlphaFoldDB" id="A0A5C4RVT4"/>
<dbReference type="CDD" id="cd03468">
    <property type="entry name" value="PolY_like"/>
    <property type="match status" value="1"/>
</dbReference>
<dbReference type="InterPro" id="IPR001126">
    <property type="entry name" value="UmuC"/>
</dbReference>
<dbReference type="SUPFAM" id="SSF56672">
    <property type="entry name" value="DNA/RNA polymerases"/>
    <property type="match status" value="1"/>
</dbReference>
<sequence>MLWAALHLPQRALDGALRRCADPHAPLALVGGPAQRRVVMLANEAARAVGVAPGQALAAAQAIHPALATQMYDAAEAHRLLALTCAWAYRYSGQVCSDGEDTVWLEVGSSLGLFGPWPRFERLLRDDLHGLGLSHTLAVAPTPLGALCLARQQDGLAVTDLTQLQRALQSLPLDLAPFPPDVREALHGMGVRKLRQLFVLPRAGLQRRFGRGMLDTMDRLTGDAPDLRTYYQPPDRFEARFEFDDEIRYSTGLLFPLKRLLGDLAAYLAGRDGGVQRFELVFEHDLHPTSTQTVGLLQPERDAARLFDLAKLTLERQAVPAPVRAFGLRATELPPFVPAGRDLFEARPASALDWPALQARLAARLGEQATHQLAPQPDPRPEHAQRRVREWRGHPAAPPLPRPAWLLPRPVPWREARHRVLAGPERIESGWWDGGDVRRDYYVVETEAGQRAWVFCPAGQHGPFLLHGWFA</sequence>
<dbReference type="Pfam" id="PF00817">
    <property type="entry name" value="IMS"/>
    <property type="match status" value="1"/>
</dbReference>
<dbReference type="PANTHER" id="PTHR35369">
    <property type="entry name" value="BLR3025 PROTEIN-RELATED"/>
    <property type="match status" value="1"/>
</dbReference>
<dbReference type="RefSeq" id="WP_139446275.1">
    <property type="nucleotide sequence ID" value="NZ_SMDR01000001.1"/>
</dbReference>